<protein>
    <submittedName>
        <fullName evidence="6">Unannotated protein</fullName>
    </submittedName>
</protein>
<organism evidence="6">
    <name type="scientific">freshwater metagenome</name>
    <dbReference type="NCBI Taxonomy" id="449393"/>
    <lineage>
        <taxon>unclassified sequences</taxon>
        <taxon>metagenomes</taxon>
        <taxon>ecological metagenomes</taxon>
    </lineage>
</organism>
<sequence>MSEAPRGASRSAMLVAACRLLAAELPPDQRLIEDPFASLVCDEEAIAHARADEPLQLVIRMRTKYIDDAVLAFCAEHPGAQVLLLGAGYDARPYRLALSATFYEVDFPATLELREAVYAPVAVATPRVAVPVDLANEPFDAPLIAAGFDPHVPTIVVWEGVINYLTAEAAEAVVHALGSFLSSGSTVIADYVEMNFFRDTQFERTATDLKQRLVQGGERLRGGLPDALGSLDRAGFDVIDDEAAELLPPRYGLPLAPRCYAGRLFTAVRRTD</sequence>
<dbReference type="EMBL" id="CAFBMT010000047">
    <property type="protein sequence ID" value="CAB4960540.1"/>
    <property type="molecule type" value="Genomic_DNA"/>
</dbReference>
<accession>A0A6J7A8D0</accession>
<evidence type="ECO:0000256" key="2">
    <source>
        <dbReference type="ARBA" id="ARBA00022603"/>
    </source>
</evidence>
<evidence type="ECO:0000313" key="6">
    <source>
        <dbReference type="EMBL" id="CAB4828848.1"/>
    </source>
</evidence>
<dbReference type="PANTHER" id="PTHR43619">
    <property type="entry name" value="S-ADENOSYL-L-METHIONINE-DEPENDENT METHYLTRANSFERASE YKTD-RELATED"/>
    <property type="match status" value="1"/>
</dbReference>
<dbReference type="GO" id="GO:0032259">
    <property type="term" value="P:methylation"/>
    <property type="evidence" value="ECO:0007669"/>
    <property type="project" value="UniProtKB-KW"/>
</dbReference>
<dbReference type="InterPro" id="IPR029063">
    <property type="entry name" value="SAM-dependent_MTases_sf"/>
</dbReference>
<dbReference type="EMBL" id="CAFBIY010000162">
    <property type="protein sequence ID" value="CAB4852839.1"/>
    <property type="molecule type" value="Genomic_DNA"/>
</dbReference>
<dbReference type="PANTHER" id="PTHR43619:SF2">
    <property type="entry name" value="S-ADENOSYL-L-METHIONINE-DEPENDENT METHYLTRANSFERASES SUPERFAMILY PROTEIN"/>
    <property type="match status" value="1"/>
</dbReference>
<dbReference type="GO" id="GO:0008168">
    <property type="term" value="F:methyltransferase activity"/>
    <property type="evidence" value="ECO:0007669"/>
    <property type="project" value="UniProtKB-KW"/>
</dbReference>
<comment type="similarity">
    <text evidence="1">Belongs to the UPF0677 family.</text>
</comment>
<dbReference type="Pfam" id="PF04072">
    <property type="entry name" value="LCM"/>
    <property type="match status" value="1"/>
</dbReference>
<dbReference type="SUPFAM" id="SSF53335">
    <property type="entry name" value="S-adenosyl-L-methionine-dependent methyltransferases"/>
    <property type="match status" value="1"/>
</dbReference>
<dbReference type="InterPro" id="IPR007213">
    <property type="entry name" value="Ppm1/Ppm2/Tcmp"/>
</dbReference>
<dbReference type="EMBL" id="CAFAAV010000160">
    <property type="protein sequence ID" value="CAB4828848.1"/>
    <property type="molecule type" value="Genomic_DNA"/>
</dbReference>
<proteinExistence type="inferred from homology"/>
<dbReference type="Gene3D" id="3.40.50.150">
    <property type="entry name" value="Vaccinia Virus protein VP39"/>
    <property type="match status" value="1"/>
</dbReference>
<gene>
    <name evidence="5" type="ORF">UFOPK2656_02579</name>
    <name evidence="6" type="ORF">UFOPK3099_01898</name>
    <name evidence="7" type="ORF">UFOPK3267_02361</name>
    <name evidence="8" type="ORF">UFOPK3651_03486</name>
    <name evidence="9" type="ORF">UFOPK3931_02969</name>
    <name evidence="4" type="ORF">UFOPK4189_03508</name>
</gene>
<name>A0A6J7A8D0_9ZZZZ</name>
<reference evidence="6" key="1">
    <citation type="submission" date="2020-05" db="EMBL/GenBank/DDBJ databases">
        <authorList>
            <person name="Chiriac C."/>
            <person name="Salcher M."/>
            <person name="Ghai R."/>
            <person name="Kavagutti S V."/>
        </authorList>
    </citation>
    <scope>NUCLEOTIDE SEQUENCE</scope>
</reference>
<evidence type="ECO:0000313" key="4">
    <source>
        <dbReference type="EMBL" id="CAB4365767.1"/>
    </source>
</evidence>
<evidence type="ECO:0000313" key="9">
    <source>
        <dbReference type="EMBL" id="CAB5014011.1"/>
    </source>
</evidence>
<dbReference type="EMBL" id="CAESGF010000046">
    <property type="protein sequence ID" value="CAB4365767.1"/>
    <property type="molecule type" value="Genomic_DNA"/>
</dbReference>
<dbReference type="InterPro" id="IPR011610">
    <property type="entry name" value="SAM_mthyl_Trfase_ML2640-like"/>
</dbReference>
<evidence type="ECO:0000256" key="3">
    <source>
        <dbReference type="ARBA" id="ARBA00022679"/>
    </source>
</evidence>
<evidence type="ECO:0000313" key="5">
    <source>
        <dbReference type="EMBL" id="CAB4736444.1"/>
    </source>
</evidence>
<keyword evidence="2" id="KW-0489">Methyltransferase</keyword>
<dbReference type="AlphaFoldDB" id="A0A6J7A8D0"/>
<dbReference type="EMBL" id="CAFBOL010000122">
    <property type="protein sequence ID" value="CAB5014011.1"/>
    <property type="molecule type" value="Genomic_DNA"/>
</dbReference>
<dbReference type="EMBL" id="CAEZYF010000019">
    <property type="protein sequence ID" value="CAB4736444.1"/>
    <property type="molecule type" value="Genomic_DNA"/>
</dbReference>
<evidence type="ECO:0000313" key="8">
    <source>
        <dbReference type="EMBL" id="CAB4960540.1"/>
    </source>
</evidence>
<keyword evidence="3" id="KW-0808">Transferase</keyword>
<dbReference type="NCBIfam" id="TIGR00027">
    <property type="entry name" value="mthyl_TIGR00027"/>
    <property type="match status" value="1"/>
</dbReference>
<evidence type="ECO:0000313" key="7">
    <source>
        <dbReference type="EMBL" id="CAB4852839.1"/>
    </source>
</evidence>
<evidence type="ECO:0000256" key="1">
    <source>
        <dbReference type="ARBA" id="ARBA00008138"/>
    </source>
</evidence>